<evidence type="ECO:0000256" key="2">
    <source>
        <dbReference type="ARBA" id="ARBA00005866"/>
    </source>
</evidence>
<dbReference type="Pfam" id="PF01263">
    <property type="entry name" value="Aldose_epim"/>
    <property type="match status" value="1"/>
</dbReference>
<sequence>MSIKLDGDLITFQAPDSDSKAIVTKLGATLISFVVEDTEYIYLSQAANTSSDTATAIPVRGGIPIIFPAFGKSYLDSLKSLQSHGFARNLKWDFIIGEVLDDFTRVKFKLSTNNCKNYEQFKKWCDYYDTVIDFEISLVFNLFKDKVTINVDFTNFNINELEFQFLFHTYFKVPSVDDMYIIGLQNLKYIDRLAIKYKIHDSPMFKISQQTDSLFKLNDDIDSIDILSGDSNIRLTSSKNLDDLVIWNPWKDAAFKMKDFEPKESYKNMICVEFGSVEGNVVKKGQVWHCDHTINII</sequence>
<dbReference type="EC" id="5.1.3.15" evidence="3 5"/>
<dbReference type="GO" id="GO:0005737">
    <property type="term" value="C:cytoplasm"/>
    <property type="evidence" value="ECO:0007669"/>
    <property type="project" value="TreeGrafter"/>
</dbReference>
<keyword evidence="8" id="KW-1185">Reference proteome</keyword>
<dbReference type="AlphaFoldDB" id="A0A1E4T933"/>
<dbReference type="Proteomes" id="UP000094801">
    <property type="component" value="Unassembled WGS sequence"/>
</dbReference>
<dbReference type="GO" id="GO:0030246">
    <property type="term" value="F:carbohydrate binding"/>
    <property type="evidence" value="ECO:0007669"/>
    <property type="project" value="UniProtKB-UniRule"/>
</dbReference>
<evidence type="ECO:0000313" key="7">
    <source>
        <dbReference type="EMBL" id="ODV88241.1"/>
    </source>
</evidence>
<evidence type="ECO:0000256" key="6">
    <source>
        <dbReference type="PIRSR" id="PIRSR016020-1"/>
    </source>
</evidence>
<name>A0A1E4T933_9ASCO</name>
<feature type="active site" evidence="6">
    <location>
        <position position="273"/>
    </location>
</feature>
<dbReference type="InterPro" id="IPR014718">
    <property type="entry name" value="GH-type_carb-bd"/>
</dbReference>
<evidence type="ECO:0000256" key="5">
    <source>
        <dbReference type="PIRNR" id="PIRNR016020"/>
    </source>
</evidence>
<evidence type="ECO:0000256" key="1">
    <source>
        <dbReference type="ARBA" id="ARBA00001096"/>
    </source>
</evidence>
<comment type="catalytic activity">
    <reaction evidence="1">
        <text>alpha-D-glucose 6-phosphate = beta-D-glucose 6-phosphate</text>
        <dbReference type="Rhea" id="RHEA:16249"/>
        <dbReference type="ChEBI" id="CHEBI:58225"/>
        <dbReference type="ChEBI" id="CHEBI:58247"/>
        <dbReference type="EC" id="5.1.3.15"/>
    </reaction>
</comment>
<dbReference type="PANTHER" id="PTHR11122:SF13">
    <property type="entry name" value="GLUCOSE-6-PHOSPHATE 1-EPIMERASE"/>
    <property type="match status" value="1"/>
</dbReference>
<dbReference type="SUPFAM" id="SSF74650">
    <property type="entry name" value="Galactose mutarotase-like"/>
    <property type="match status" value="1"/>
</dbReference>
<keyword evidence="4 5" id="KW-0413">Isomerase</keyword>
<accession>A0A1E4T933</accession>
<dbReference type="InterPro" id="IPR011013">
    <property type="entry name" value="Gal_mutarotase_sf_dom"/>
</dbReference>
<dbReference type="EMBL" id="KV453847">
    <property type="protein sequence ID" value="ODV88241.1"/>
    <property type="molecule type" value="Genomic_DNA"/>
</dbReference>
<dbReference type="PANTHER" id="PTHR11122">
    <property type="entry name" value="APOSPORY-ASSOCIATED PROTEIN C-RELATED"/>
    <property type="match status" value="1"/>
</dbReference>
<dbReference type="Gene3D" id="2.70.98.10">
    <property type="match status" value="1"/>
</dbReference>
<dbReference type="InterPro" id="IPR008183">
    <property type="entry name" value="Aldose_1/G6P_1-epimerase"/>
</dbReference>
<gene>
    <name evidence="7" type="ORF">CANARDRAFT_5535</name>
</gene>
<comment type="similarity">
    <text evidence="2 5">Belongs to the glucose-6-phosphate 1-epimerase family.</text>
</comment>
<dbReference type="STRING" id="983967.A0A1E4T933"/>
<reference evidence="8" key="1">
    <citation type="submission" date="2016-04" db="EMBL/GenBank/DDBJ databases">
        <title>Comparative genomics of biotechnologically important yeasts.</title>
        <authorList>
            <consortium name="DOE Joint Genome Institute"/>
            <person name="Riley R."/>
            <person name="Haridas S."/>
            <person name="Wolfe K.H."/>
            <person name="Lopes M.R."/>
            <person name="Hittinger C.T."/>
            <person name="Goker M."/>
            <person name="Salamov A."/>
            <person name="Wisecaver J."/>
            <person name="Long T.M."/>
            <person name="Aerts A.L."/>
            <person name="Barry K."/>
            <person name="Choi C."/>
            <person name="Clum A."/>
            <person name="Coughlan A.Y."/>
            <person name="Deshpande S."/>
            <person name="Douglass A.P."/>
            <person name="Hanson S.J."/>
            <person name="Klenk H.-P."/>
            <person name="Labutti K."/>
            <person name="Lapidus A."/>
            <person name="Lindquist E."/>
            <person name="Lipzen A."/>
            <person name="Meier-Kolthoff J.P."/>
            <person name="Ohm R.A."/>
            <person name="Otillar R.P."/>
            <person name="Pangilinan J."/>
            <person name="Peng Y."/>
            <person name="Rokas A."/>
            <person name="Rosa C.A."/>
            <person name="Scheuner C."/>
            <person name="Sibirny A.A."/>
            <person name="Slot J.C."/>
            <person name="Stielow J.B."/>
            <person name="Sun H."/>
            <person name="Kurtzman C.P."/>
            <person name="Blackwell M."/>
            <person name="Grigoriev I.V."/>
            <person name="Jeffries T.W."/>
        </authorList>
    </citation>
    <scope>NUCLEOTIDE SEQUENCE [LARGE SCALE GENOMIC DNA]</scope>
    <source>
        <strain evidence="8">NRRL YB-2248</strain>
    </source>
</reference>
<protein>
    <recommendedName>
        <fullName evidence="3 5">Glucose-6-phosphate 1-epimerase</fullName>
        <ecNumber evidence="3 5">5.1.3.15</ecNumber>
    </recommendedName>
</protein>
<evidence type="ECO:0000256" key="3">
    <source>
        <dbReference type="ARBA" id="ARBA00012083"/>
    </source>
</evidence>
<dbReference type="GO" id="GO:0047938">
    <property type="term" value="F:glucose-6-phosphate 1-epimerase activity"/>
    <property type="evidence" value="ECO:0007669"/>
    <property type="project" value="UniProtKB-UniRule"/>
</dbReference>
<evidence type="ECO:0000256" key="4">
    <source>
        <dbReference type="ARBA" id="ARBA00023235"/>
    </source>
</evidence>
<feature type="active site" evidence="6">
    <location>
        <position position="168"/>
    </location>
</feature>
<dbReference type="PIRSF" id="PIRSF016020">
    <property type="entry name" value="PHexose_mutarotase"/>
    <property type="match status" value="1"/>
</dbReference>
<evidence type="ECO:0000313" key="8">
    <source>
        <dbReference type="Proteomes" id="UP000094801"/>
    </source>
</evidence>
<dbReference type="GO" id="GO:0005975">
    <property type="term" value="P:carbohydrate metabolic process"/>
    <property type="evidence" value="ECO:0007669"/>
    <property type="project" value="InterPro"/>
</dbReference>
<dbReference type="InterPro" id="IPR025532">
    <property type="entry name" value="G6P_1-epimerase"/>
</dbReference>
<comment type="function">
    <text evidence="5">Catalyzes the interconversion between the alpha and beta anomers from at least three hexose 6-phosphate sugars (Glc6P, Gal6P, and Man6P).</text>
</comment>
<proteinExistence type="inferred from homology"/>
<organism evidence="7 8">
    <name type="scientific">[Candida] arabinofermentans NRRL YB-2248</name>
    <dbReference type="NCBI Taxonomy" id="983967"/>
    <lineage>
        <taxon>Eukaryota</taxon>
        <taxon>Fungi</taxon>
        <taxon>Dikarya</taxon>
        <taxon>Ascomycota</taxon>
        <taxon>Saccharomycotina</taxon>
        <taxon>Pichiomycetes</taxon>
        <taxon>Pichiales</taxon>
        <taxon>Pichiaceae</taxon>
        <taxon>Ogataea</taxon>
        <taxon>Ogataea/Candida clade</taxon>
    </lineage>
</organism>
<dbReference type="OrthoDB" id="1659429at2759"/>